<dbReference type="EC" id="1.3.8.6" evidence="9"/>
<comment type="similarity">
    <text evidence="2 11">Belongs to the acyl-CoA dehydrogenase family.</text>
</comment>
<comment type="pathway">
    <text evidence="8">Amino-acid metabolism; tryptophan metabolism.</text>
</comment>
<keyword evidence="16" id="KW-1185">Reference proteome</keyword>
<evidence type="ECO:0000256" key="3">
    <source>
        <dbReference type="ARBA" id="ARBA00022630"/>
    </source>
</evidence>
<evidence type="ECO:0000313" key="15">
    <source>
        <dbReference type="EMBL" id="PHK98241.1"/>
    </source>
</evidence>
<dbReference type="AlphaFoldDB" id="A0A2G0CE33"/>
<dbReference type="Gene3D" id="2.40.110.10">
    <property type="entry name" value="Butyryl-CoA Dehydrogenase, subunit A, domain 2"/>
    <property type="match status" value="1"/>
</dbReference>
<evidence type="ECO:0000259" key="13">
    <source>
        <dbReference type="Pfam" id="PF02770"/>
    </source>
</evidence>
<dbReference type="Gene3D" id="1.10.540.10">
    <property type="entry name" value="Acyl-CoA dehydrogenase/oxidase, N-terminal domain"/>
    <property type="match status" value="1"/>
</dbReference>
<dbReference type="InterPro" id="IPR006089">
    <property type="entry name" value="Acyl-CoA_DH_CS"/>
</dbReference>
<dbReference type="Pfam" id="PF02770">
    <property type="entry name" value="Acyl-CoA_dh_M"/>
    <property type="match status" value="1"/>
</dbReference>
<evidence type="ECO:0000256" key="8">
    <source>
        <dbReference type="ARBA" id="ARBA00037927"/>
    </source>
</evidence>
<dbReference type="OrthoDB" id="1522475at2"/>
<gene>
    <name evidence="15" type="ORF">CGL56_11090</name>
</gene>
<evidence type="ECO:0000256" key="6">
    <source>
        <dbReference type="ARBA" id="ARBA00023002"/>
    </source>
</evidence>
<organism evidence="15 16">
    <name type="scientific">Neolewinella marina</name>
    <dbReference type="NCBI Taxonomy" id="438751"/>
    <lineage>
        <taxon>Bacteria</taxon>
        <taxon>Pseudomonadati</taxon>
        <taxon>Bacteroidota</taxon>
        <taxon>Saprospiria</taxon>
        <taxon>Saprospirales</taxon>
        <taxon>Lewinellaceae</taxon>
        <taxon>Neolewinella</taxon>
    </lineage>
</organism>
<evidence type="ECO:0000259" key="12">
    <source>
        <dbReference type="Pfam" id="PF00441"/>
    </source>
</evidence>
<comment type="caution">
    <text evidence="15">The sequence shown here is derived from an EMBL/GenBank/DDBJ whole genome shotgun (WGS) entry which is preliminary data.</text>
</comment>
<keyword evidence="4 11" id="KW-0274">FAD</keyword>
<evidence type="ECO:0000256" key="9">
    <source>
        <dbReference type="ARBA" id="ARBA00039033"/>
    </source>
</evidence>
<dbReference type="GO" id="GO:0046949">
    <property type="term" value="P:fatty-acyl-CoA biosynthetic process"/>
    <property type="evidence" value="ECO:0007669"/>
    <property type="project" value="TreeGrafter"/>
</dbReference>
<evidence type="ECO:0000256" key="2">
    <source>
        <dbReference type="ARBA" id="ARBA00009347"/>
    </source>
</evidence>
<dbReference type="InterPro" id="IPR013786">
    <property type="entry name" value="AcylCoA_DH/ox_N"/>
</dbReference>
<feature type="domain" description="Acyl-CoA oxidase/dehydrogenase middle" evidence="13">
    <location>
        <begin position="156"/>
        <end position="247"/>
    </location>
</feature>
<evidence type="ECO:0000256" key="7">
    <source>
        <dbReference type="ARBA" id="ARBA00037899"/>
    </source>
</evidence>
<keyword evidence="5" id="KW-0809">Transit peptide</keyword>
<comment type="cofactor">
    <cofactor evidence="1 11">
        <name>FAD</name>
        <dbReference type="ChEBI" id="CHEBI:57692"/>
    </cofactor>
</comment>
<feature type="domain" description="Acyl-CoA dehydrogenase/oxidase C-terminal" evidence="12">
    <location>
        <begin position="260"/>
        <end position="403"/>
    </location>
</feature>
<comment type="catalytic activity">
    <reaction evidence="10">
        <text>glutaryl-CoA + oxidized [electron-transfer flavoprotein] + 2 H(+) = (2E)-butenoyl-CoA + reduced [electron-transfer flavoprotein] + CO2</text>
        <dbReference type="Rhea" id="RHEA:13389"/>
        <dbReference type="Rhea" id="RHEA-COMP:10685"/>
        <dbReference type="Rhea" id="RHEA-COMP:10686"/>
        <dbReference type="ChEBI" id="CHEBI:15378"/>
        <dbReference type="ChEBI" id="CHEBI:16526"/>
        <dbReference type="ChEBI" id="CHEBI:57332"/>
        <dbReference type="ChEBI" id="CHEBI:57378"/>
        <dbReference type="ChEBI" id="CHEBI:57692"/>
        <dbReference type="ChEBI" id="CHEBI:58307"/>
        <dbReference type="EC" id="1.3.8.6"/>
    </reaction>
</comment>
<dbReference type="PANTHER" id="PTHR42807">
    <property type="entry name" value="GLUTARYL-COA DEHYDROGENASE, MITOCHONDRIAL"/>
    <property type="match status" value="1"/>
</dbReference>
<dbReference type="InterPro" id="IPR036250">
    <property type="entry name" value="AcylCo_DH-like_C"/>
</dbReference>
<dbReference type="Pfam" id="PF00441">
    <property type="entry name" value="Acyl-CoA_dh_1"/>
    <property type="match status" value="1"/>
</dbReference>
<dbReference type="InterPro" id="IPR006091">
    <property type="entry name" value="Acyl-CoA_Oxase/DH_mid-dom"/>
</dbReference>
<dbReference type="EMBL" id="PDLO01000004">
    <property type="protein sequence ID" value="PHK98241.1"/>
    <property type="molecule type" value="Genomic_DNA"/>
</dbReference>
<sequence>MPDTTAQSRAGFTTKEDFHQQARADRFQFHDYYLVDDLLDEEHRMARQAVRDWVKAEVSPIIEDAAMRGKCPTHLFKGLAGVGAFGPSLPVEYGGGGMDEIAYGVIMQELERCDSGLRSMASVQGSLVMYPIYRYASEEIKQKFLPGLGSGDLIGCFGLTEPDAGSNPGGMRTTIVDDGDAYLLNGSKMWITNSPIADLAVVWAKDEEGTVRGMVVEAGTPGYSAPEIHGKWSLRASITGELVFENVRVPKENVFPDIKGLRGPLSCLSKARYGIAWGAIGAALDCYDSALRYSLEREQFGKPIGGFQLQQKKLAEMITEITKAQLLAWRLGTLANRGEATPAQISMAKRNNVMMALEIAREARQIHGGMGITNEYPIMRHLMNLETVLTYEGTHDVHLLITGHDITGLNAFG</sequence>
<dbReference type="GO" id="GO:0000062">
    <property type="term" value="F:fatty-acyl-CoA binding"/>
    <property type="evidence" value="ECO:0007669"/>
    <property type="project" value="TreeGrafter"/>
</dbReference>
<dbReference type="PROSITE" id="PS00073">
    <property type="entry name" value="ACYL_COA_DH_2"/>
    <property type="match status" value="1"/>
</dbReference>
<dbReference type="RefSeq" id="WP_099106628.1">
    <property type="nucleotide sequence ID" value="NZ_JAATJF010000004.1"/>
</dbReference>
<dbReference type="InterPro" id="IPR037069">
    <property type="entry name" value="AcylCoA_DH/ox_N_sf"/>
</dbReference>
<protein>
    <recommendedName>
        <fullName evidence="9">glutaryl-CoA dehydrogenase (ETF)</fullName>
        <ecNumber evidence="9">1.3.8.6</ecNumber>
    </recommendedName>
</protein>
<evidence type="ECO:0000256" key="10">
    <source>
        <dbReference type="ARBA" id="ARBA00049493"/>
    </source>
</evidence>
<evidence type="ECO:0000256" key="4">
    <source>
        <dbReference type="ARBA" id="ARBA00022827"/>
    </source>
</evidence>
<dbReference type="InterPro" id="IPR009100">
    <property type="entry name" value="AcylCoA_DH/oxidase_NM_dom_sf"/>
</dbReference>
<reference evidence="15 16" key="1">
    <citation type="submission" date="2017-10" db="EMBL/GenBank/DDBJ databases">
        <title>The draft genome sequence of Lewinella marina KCTC 32374.</title>
        <authorList>
            <person name="Wang K."/>
        </authorList>
    </citation>
    <scope>NUCLEOTIDE SEQUENCE [LARGE SCALE GENOMIC DNA]</scope>
    <source>
        <strain evidence="15 16">MKG-38</strain>
    </source>
</reference>
<dbReference type="GO" id="GO:0033539">
    <property type="term" value="P:fatty acid beta-oxidation using acyl-CoA dehydrogenase"/>
    <property type="evidence" value="ECO:0007669"/>
    <property type="project" value="TreeGrafter"/>
</dbReference>
<feature type="domain" description="Acyl-CoA dehydrogenase/oxidase N-terminal" evidence="14">
    <location>
        <begin position="41"/>
        <end position="152"/>
    </location>
</feature>
<dbReference type="SUPFAM" id="SSF47203">
    <property type="entry name" value="Acyl-CoA dehydrogenase C-terminal domain-like"/>
    <property type="match status" value="1"/>
</dbReference>
<accession>A0A2G0CE33</accession>
<dbReference type="PANTHER" id="PTHR42807:SF1">
    <property type="entry name" value="GLUTARYL-COA DEHYDROGENASE, MITOCHONDRIAL"/>
    <property type="match status" value="1"/>
</dbReference>
<keyword evidence="3 11" id="KW-0285">Flavoprotein</keyword>
<proteinExistence type="inferred from homology"/>
<dbReference type="InterPro" id="IPR052033">
    <property type="entry name" value="Glutaryl-CoA_DH_mitochondrial"/>
</dbReference>
<dbReference type="InterPro" id="IPR009075">
    <property type="entry name" value="AcylCo_DH/oxidase_C"/>
</dbReference>
<keyword evidence="6 11" id="KW-0560">Oxidoreductase</keyword>
<dbReference type="InterPro" id="IPR046373">
    <property type="entry name" value="Acyl-CoA_Oxase/DH_mid-dom_sf"/>
</dbReference>
<evidence type="ECO:0000256" key="11">
    <source>
        <dbReference type="RuleBase" id="RU362125"/>
    </source>
</evidence>
<evidence type="ECO:0000259" key="14">
    <source>
        <dbReference type="Pfam" id="PF02771"/>
    </source>
</evidence>
<dbReference type="Pfam" id="PF02771">
    <property type="entry name" value="Acyl-CoA_dh_N"/>
    <property type="match status" value="1"/>
</dbReference>
<dbReference type="Gene3D" id="1.20.140.10">
    <property type="entry name" value="Butyryl-CoA Dehydrogenase, subunit A, domain 3"/>
    <property type="match status" value="1"/>
</dbReference>
<comment type="pathway">
    <text evidence="7">Amino-acid metabolism; lysine degradation.</text>
</comment>
<evidence type="ECO:0000256" key="5">
    <source>
        <dbReference type="ARBA" id="ARBA00022946"/>
    </source>
</evidence>
<dbReference type="GO" id="GO:0004361">
    <property type="term" value="F:glutaryl-CoA dehydrogenase activity"/>
    <property type="evidence" value="ECO:0007669"/>
    <property type="project" value="UniProtKB-EC"/>
</dbReference>
<dbReference type="Proteomes" id="UP000226437">
    <property type="component" value="Unassembled WGS sequence"/>
</dbReference>
<dbReference type="SUPFAM" id="SSF56645">
    <property type="entry name" value="Acyl-CoA dehydrogenase NM domain-like"/>
    <property type="match status" value="1"/>
</dbReference>
<dbReference type="GO" id="GO:0050660">
    <property type="term" value="F:flavin adenine dinucleotide binding"/>
    <property type="evidence" value="ECO:0007669"/>
    <property type="project" value="InterPro"/>
</dbReference>
<name>A0A2G0CE33_9BACT</name>
<evidence type="ECO:0000313" key="16">
    <source>
        <dbReference type="Proteomes" id="UP000226437"/>
    </source>
</evidence>
<evidence type="ECO:0000256" key="1">
    <source>
        <dbReference type="ARBA" id="ARBA00001974"/>
    </source>
</evidence>